<dbReference type="Gene3D" id="3.30.500.10">
    <property type="entry name" value="MHC class I-like antigen recognition-like"/>
    <property type="match status" value="2"/>
</dbReference>
<gene>
    <name evidence="1" type="ORF">DIR46_00585</name>
</gene>
<organism evidence="1 2">
    <name type="scientific">Massilia oculi</name>
    <dbReference type="NCBI Taxonomy" id="945844"/>
    <lineage>
        <taxon>Bacteria</taxon>
        <taxon>Pseudomonadati</taxon>
        <taxon>Pseudomonadota</taxon>
        <taxon>Betaproteobacteria</taxon>
        <taxon>Burkholderiales</taxon>
        <taxon>Oxalobacteraceae</taxon>
        <taxon>Telluria group</taxon>
        <taxon>Massilia</taxon>
    </lineage>
</organism>
<protein>
    <submittedName>
        <fullName evidence="1">Uncharacterized protein</fullName>
    </submittedName>
</protein>
<dbReference type="EMBL" id="CP029343">
    <property type="protein sequence ID" value="AWL03102.1"/>
    <property type="molecule type" value="Genomic_DNA"/>
</dbReference>
<evidence type="ECO:0000313" key="1">
    <source>
        <dbReference type="EMBL" id="AWL03102.1"/>
    </source>
</evidence>
<sequence>MAEFVAGQIIERQQNIRQAQEHGLPAALQKMIDQVNAEATNYKGRDSDAKQLAAYLDGGNHGMAEFVAGQMIERQQKFRQAQEHGLPAELQKMIDQVNAEAINYKGRDSDAKQLAGYLDGGNHGMAEFVAGQMLERQQKFRQAQEHGLPAALQKMIDQVNAEATNYKGRDSDAKQLAGYLDGGNHGMAEFVAGQMLERQQKFRQAQEHGLPAELQKMIDQVNAEAINYKGRDSDAKQLAGYLDGGNHGMAEFVASQMIERQQNIRSQLESND</sequence>
<proteinExistence type="predicted"/>
<dbReference type="KEGG" id="mtim:DIR46_00585"/>
<dbReference type="Proteomes" id="UP000245820">
    <property type="component" value="Chromosome"/>
</dbReference>
<dbReference type="AlphaFoldDB" id="A0A2S2DCM2"/>
<evidence type="ECO:0000313" key="2">
    <source>
        <dbReference type="Proteomes" id="UP000245820"/>
    </source>
</evidence>
<keyword evidence="2" id="KW-1185">Reference proteome</keyword>
<accession>A0A2S2DCM2</accession>
<dbReference type="InterPro" id="IPR037055">
    <property type="entry name" value="MHC_I-like_Ag-recog_sf"/>
</dbReference>
<name>A0A2S2DCM2_9BURK</name>
<reference evidence="1 2" key="1">
    <citation type="submission" date="2018-05" db="EMBL/GenBank/DDBJ databases">
        <title>Complete genome sequence of Massilia oculi sp. nov. CCUG 43427T (=DSM 26321T), the type strain of M. oculi, and comparison with genome sequences of other Massilia strains.</title>
        <authorList>
            <person name="Zhu B."/>
        </authorList>
    </citation>
    <scope>NUCLEOTIDE SEQUENCE [LARGE SCALE GENOMIC DNA]</scope>
    <source>
        <strain evidence="1 2">CCUG 43427</strain>
    </source>
</reference>